<dbReference type="EMBL" id="MOMC01000018">
    <property type="protein sequence ID" value="ONH31111.1"/>
    <property type="molecule type" value="Genomic_DNA"/>
</dbReference>
<name>A0A1V2IF88_9ACTN</name>
<organism evidence="2 3">
    <name type="scientific">Pseudofrankia asymbiotica</name>
    <dbReference type="NCBI Taxonomy" id="1834516"/>
    <lineage>
        <taxon>Bacteria</taxon>
        <taxon>Bacillati</taxon>
        <taxon>Actinomycetota</taxon>
        <taxon>Actinomycetes</taxon>
        <taxon>Frankiales</taxon>
        <taxon>Frankiaceae</taxon>
        <taxon>Pseudofrankia</taxon>
    </lineage>
</organism>
<dbReference type="PANTHER" id="PTHR43617">
    <property type="entry name" value="L-AMINO ACID N-ACETYLTRANSFERASE"/>
    <property type="match status" value="1"/>
</dbReference>
<sequence>MRIEPADDAMFRERDAWRYYPPYDFYDSDGLPVKNPELFFAVRDDDGALIGFYFFEPVDDGLFYGFGLRPDLTGRGLGEQFVLAGLEFARPIYGRCRVVLDVAAFNERAIRLYRRLGFAETGRHTETFAGYGPVEFVDMEKPG</sequence>
<gene>
    <name evidence="2" type="ORF">BL253_10665</name>
</gene>
<dbReference type="PANTHER" id="PTHR43617:SF31">
    <property type="entry name" value="MYCOTHIOL ACETYLTRANSFERASE"/>
    <property type="match status" value="1"/>
</dbReference>
<dbReference type="InterPro" id="IPR016181">
    <property type="entry name" value="Acyl_CoA_acyltransferase"/>
</dbReference>
<dbReference type="RefSeq" id="WP_076816037.1">
    <property type="nucleotide sequence ID" value="NZ_MOMC01000018.1"/>
</dbReference>
<dbReference type="AlphaFoldDB" id="A0A1V2IF88"/>
<comment type="caution">
    <text evidence="2">The sequence shown here is derived from an EMBL/GenBank/DDBJ whole genome shotgun (WGS) entry which is preliminary data.</text>
</comment>
<dbReference type="Pfam" id="PF00583">
    <property type="entry name" value="Acetyltransf_1"/>
    <property type="match status" value="1"/>
</dbReference>
<evidence type="ECO:0000259" key="1">
    <source>
        <dbReference type="PROSITE" id="PS51186"/>
    </source>
</evidence>
<feature type="domain" description="N-acetyltransferase" evidence="1">
    <location>
        <begin position="1"/>
        <end position="143"/>
    </location>
</feature>
<reference evidence="3" key="1">
    <citation type="submission" date="2016-10" db="EMBL/GenBank/DDBJ databases">
        <title>Frankia sp. NRRL B-16386 Genome sequencing.</title>
        <authorList>
            <person name="Ghodhbane-Gtari F."/>
            <person name="Swanson E."/>
            <person name="Gueddou A."/>
            <person name="Hezbri K."/>
            <person name="Ktari K."/>
            <person name="Nouioui I."/>
            <person name="Morris K."/>
            <person name="Simpson S."/>
            <person name="Abebe-Akele F."/>
            <person name="Thomas K."/>
            <person name="Gtari M."/>
            <person name="Tisa L.S."/>
        </authorList>
    </citation>
    <scope>NUCLEOTIDE SEQUENCE [LARGE SCALE GENOMIC DNA]</scope>
    <source>
        <strain evidence="3">NRRL B-16386</strain>
    </source>
</reference>
<dbReference type="Gene3D" id="3.40.630.30">
    <property type="match status" value="1"/>
</dbReference>
<dbReference type="STRING" id="1834516.BL253_10665"/>
<proteinExistence type="predicted"/>
<dbReference type="InterPro" id="IPR000182">
    <property type="entry name" value="GNAT_dom"/>
</dbReference>
<dbReference type="InterPro" id="IPR050276">
    <property type="entry name" value="MshD_Acetyltransferase"/>
</dbReference>
<protein>
    <submittedName>
        <fullName evidence="2">GNAT family N-acetyltransferase</fullName>
    </submittedName>
</protein>
<evidence type="ECO:0000313" key="3">
    <source>
        <dbReference type="Proteomes" id="UP000188929"/>
    </source>
</evidence>
<dbReference type="OrthoDB" id="9814648at2"/>
<dbReference type="GO" id="GO:0008999">
    <property type="term" value="F:protein-N-terminal-alanine acetyltransferase activity"/>
    <property type="evidence" value="ECO:0007669"/>
    <property type="project" value="TreeGrafter"/>
</dbReference>
<dbReference type="SUPFAM" id="SSF55729">
    <property type="entry name" value="Acyl-CoA N-acyltransferases (Nat)"/>
    <property type="match status" value="1"/>
</dbReference>
<keyword evidence="3" id="KW-1185">Reference proteome</keyword>
<accession>A0A1V2IF88</accession>
<keyword evidence="2" id="KW-0808">Transferase</keyword>
<dbReference type="Proteomes" id="UP000188929">
    <property type="component" value="Unassembled WGS sequence"/>
</dbReference>
<dbReference type="PROSITE" id="PS51186">
    <property type="entry name" value="GNAT"/>
    <property type="match status" value="1"/>
</dbReference>
<evidence type="ECO:0000313" key="2">
    <source>
        <dbReference type="EMBL" id="ONH31111.1"/>
    </source>
</evidence>